<gene>
    <name evidence="15" type="ORF">RM549_08865</name>
</gene>
<keyword evidence="5" id="KW-0004">4Fe-4S</keyword>
<evidence type="ECO:0000256" key="1">
    <source>
        <dbReference type="ARBA" id="ARBA00001942"/>
    </source>
</evidence>
<dbReference type="CDD" id="cd02791">
    <property type="entry name" value="MopB_CT_Nitrate-R-NapA-like"/>
    <property type="match status" value="1"/>
</dbReference>
<dbReference type="SMART" id="SM00926">
    <property type="entry name" value="Molybdop_Fe4S4"/>
    <property type="match status" value="1"/>
</dbReference>
<keyword evidence="16" id="KW-1185">Reference proteome</keyword>
<keyword evidence="6" id="KW-0500">Molybdenum</keyword>
<dbReference type="SUPFAM" id="SSF51905">
    <property type="entry name" value="FAD/NAD(P)-binding domain"/>
    <property type="match status" value="2"/>
</dbReference>
<protein>
    <submittedName>
        <fullName evidence="15">Molybdopterin-dependent oxidoreductase</fullName>
    </submittedName>
</protein>
<dbReference type="InterPro" id="IPR006657">
    <property type="entry name" value="MoPterin_dinucl-bd_dom"/>
</dbReference>
<dbReference type="InterPro" id="IPR050123">
    <property type="entry name" value="Prok_molybdopt-oxidoreductase"/>
</dbReference>
<dbReference type="SUPFAM" id="SSF50692">
    <property type="entry name" value="ADC-like"/>
    <property type="match status" value="1"/>
</dbReference>
<sequence>MLEKEVKSTCSYCGVGCGVVVKKDARNRIEVSGDKDHPVNKGMLCSKGMNLDYVVNDTSDRILYPEMRWSRSHPRERVSWDDAMERAAGVFKSIIRKHGPDSVGIYVSGQCLTEEYYIANKLTKGFLGTNNIDTNSRLCMSSAVVGYKKTFGEDSVPVSYEDIELADCFLIAGANPAWCHPILFRRLEKHKEENPDVKIIVADPRKTDSANFADLHLQLIPGTDVILYHAIGRQLIKRGYVDKNFVKKHTEGYKEYRDKVMSLSLNQSAKLCGVPAGDIKKAATIIGRSKGFISMWAMGLNQSAVGSDKNFSLLNLSLVTGHVGKPGSGPFSLTGQPNAMGGREVGGMANLLAVHKDLANPEHRKEVAQYWGVEEISAKPGYTATEMFDALEEGKLKAVWIICTNPVVSMPNARQAERALKNAKFVVVQDISHKSDTVAYADLVLPAAGWLEKEGTMTNSERRISYLNKEIHPPGEARPDVEILCDFAKKMGFRGFNYNSTEEIYKEYAAMTKGTKIDISYLNYDRLKNEGTFQWPVPEYRHPGTKRLFEDKKFYTPSEKAIFNVPESVENTSAKPNEEYPLILTTGRIRDQWHTMTRTGKVARLKTHYPDPILEMNLVDAYLNHIKDGDVTEIKSPNGTVRVRAKVSENVREGVVFLPMHWGKKLNNDLNRANNLTHTKVDPISKEPDFKYTAVSVSRFRKKQEKILVIGAGAASFRFIQNYREHNLEDELHVFSKEAHPFYNRVLLPEYITEELTWEQLLKIKEKELQKMRINLYSETHITKINTEEKSVLDCKGNTHTFDKLILATGSRAFTPKDAQLQLPGRFTMRSKEDADNFKAYMEATKLPPEQQHVVIVGGGLLGLELAAALKHKNFKITIVQRSSRLMERQLDITSSKLLAQDVTERGIQIYFDNEVSTVFDDEDTGELNVTLKSGKIITAHSIVYAIGTRPNIEIAKESGVVCGRGVKVNQHMQSSNPDIFALGEIAEFENKLFGITSAAEEQAAILANFMAGDISSTYKGSVLMNILKFSDLDVCSIGDINIPENDDSYEEIVFTDVRKRYYKKCIVKDDLLIGAVLMGNKDEFAEFKNLIESKIELSDKRDKLLRGAGNEKPVLGRLVCSCSQVGAGNLEEAISKGCTNFGELCKQTGAGLGCGSCKTEVREILNTSKELA</sequence>
<keyword evidence="13" id="KW-0534">Nitrate assimilation</keyword>
<name>A0ABU3E1T0_9FLAO</name>
<evidence type="ECO:0000256" key="7">
    <source>
        <dbReference type="ARBA" id="ARBA00022630"/>
    </source>
</evidence>
<dbReference type="InterPro" id="IPR009010">
    <property type="entry name" value="Asp_de-COase-like_dom_sf"/>
</dbReference>
<dbReference type="InterPro" id="IPR041854">
    <property type="entry name" value="BFD-like_2Fe2S-bd_dom_sf"/>
</dbReference>
<dbReference type="InterPro" id="IPR016156">
    <property type="entry name" value="FAD/NAD-linked_Rdtase_dimer_sf"/>
</dbReference>
<dbReference type="InterPro" id="IPR041575">
    <property type="entry name" value="Rubredoxin_C"/>
</dbReference>
<comment type="cofactor">
    <cofactor evidence="2">
        <name>[4Fe-4S] cluster</name>
        <dbReference type="ChEBI" id="CHEBI:49883"/>
    </cofactor>
</comment>
<evidence type="ECO:0000256" key="10">
    <source>
        <dbReference type="ARBA" id="ARBA00023002"/>
    </source>
</evidence>
<dbReference type="InterPro" id="IPR006963">
    <property type="entry name" value="Mopterin_OxRdtase_4Fe-4S_dom"/>
</dbReference>
<dbReference type="Gene3D" id="2.20.25.90">
    <property type="entry name" value="ADC-like domains"/>
    <property type="match status" value="1"/>
</dbReference>
<dbReference type="InterPro" id="IPR006656">
    <property type="entry name" value="Mopterin_OxRdtase"/>
</dbReference>
<dbReference type="Gene3D" id="3.40.50.740">
    <property type="match status" value="1"/>
</dbReference>
<dbReference type="Pfam" id="PF04879">
    <property type="entry name" value="Molybdop_Fe4S4"/>
    <property type="match status" value="1"/>
</dbReference>
<dbReference type="Gene3D" id="3.30.390.30">
    <property type="match status" value="1"/>
</dbReference>
<evidence type="ECO:0000256" key="4">
    <source>
        <dbReference type="ARBA" id="ARBA00008747"/>
    </source>
</evidence>
<dbReference type="Pfam" id="PF00384">
    <property type="entry name" value="Molybdopterin"/>
    <property type="match status" value="1"/>
</dbReference>
<dbReference type="Pfam" id="PF04324">
    <property type="entry name" value="Fer2_BFD"/>
    <property type="match status" value="1"/>
</dbReference>
<dbReference type="PANTHER" id="PTHR43105:SF9">
    <property type="entry name" value="NADPH-FE(3+) OXIDOREDUCTASE SUBUNIT ALPHA"/>
    <property type="match status" value="1"/>
</dbReference>
<comment type="cofactor">
    <cofactor evidence="1">
        <name>Mo-bis(molybdopterin guanine dinucleotide)</name>
        <dbReference type="ChEBI" id="CHEBI:60539"/>
    </cofactor>
</comment>
<dbReference type="PRINTS" id="PR00368">
    <property type="entry name" value="FADPNR"/>
</dbReference>
<evidence type="ECO:0000256" key="2">
    <source>
        <dbReference type="ARBA" id="ARBA00001966"/>
    </source>
</evidence>
<evidence type="ECO:0000256" key="5">
    <source>
        <dbReference type="ARBA" id="ARBA00022485"/>
    </source>
</evidence>
<evidence type="ECO:0000256" key="6">
    <source>
        <dbReference type="ARBA" id="ARBA00022505"/>
    </source>
</evidence>
<dbReference type="Gene3D" id="2.40.40.20">
    <property type="match status" value="1"/>
</dbReference>
<comment type="cofactor">
    <cofactor evidence="3">
        <name>FAD</name>
        <dbReference type="ChEBI" id="CHEBI:57692"/>
    </cofactor>
</comment>
<keyword evidence="12" id="KW-0411">Iron-sulfur</keyword>
<keyword evidence="8" id="KW-0479">Metal-binding</keyword>
<evidence type="ECO:0000259" key="14">
    <source>
        <dbReference type="PROSITE" id="PS51669"/>
    </source>
</evidence>
<dbReference type="EMBL" id="JAVRHM010000008">
    <property type="protein sequence ID" value="MDT0689895.1"/>
    <property type="molecule type" value="Genomic_DNA"/>
</dbReference>
<dbReference type="SUPFAM" id="SSF53706">
    <property type="entry name" value="Formate dehydrogenase/DMSO reductase, domains 1-3"/>
    <property type="match status" value="1"/>
</dbReference>
<dbReference type="Pfam" id="PF07992">
    <property type="entry name" value="Pyr_redox_2"/>
    <property type="match status" value="1"/>
</dbReference>
<dbReference type="RefSeq" id="WP_311683869.1">
    <property type="nucleotide sequence ID" value="NZ_JAVRHM010000008.1"/>
</dbReference>
<feature type="domain" description="4Fe-4S Mo/W bis-MGD-type" evidence="14">
    <location>
        <begin position="3"/>
        <end position="59"/>
    </location>
</feature>
<dbReference type="Proteomes" id="UP001261624">
    <property type="component" value="Unassembled WGS sequence"/>
</dbReference>
<dbReference type="Gene3D" id="3.50.50.60">
    <property type="entry name" value="FAD/NAD(P)-binding domain"/>
    <property type="match status" value="2"/>
</dbReference>
<evidence type="ECO:0000256" key="13">
    <source>
        <dbReference type="ARBA" id="ARBA00023063"/>
    </source>
</evidence>
<dbReference type="Pfam" id="PF18267">
    <property type="entry name" value="Rubredoxin_C"/>
    <property type="match status" value="1"/>
</dbReference>
<reference evidence="15 16" key="1">
    <citation type="submission" date="2023-09" db="EMBL/GenBank/DDBJ databases">
        <authorList>
            <person name="Rey-Velasco X."/>
        </authorList>
    </citation>
    <scope>NUCLEOTIDE SEQUENCE [LARGE SCALE GENOMIC DNA]</scope>
    <source>
        <strain evidence="15 16">F188</strain>
    </source>
</reference>
<evidence type="ECO:0000256" key="9">
    <source>
        <dbReference type="ARBA" id="ARBA00022827"/>
    </source>
</evidence>
<dbReference type="InterPro" id="IPR036188">
    <property type="entry name" value="FAD/NAD-bd_sf"/>
</dbReference>
<evidence type="ECO:0000313" key="16">
    <source>
        <dbReference type="Proteomes" id="UP001261624"/>
    </source>
</evidence>
<dbReference type="CDD" id="cd02754">
    <property type="entry name" value="MopB_Nitrate-R-NapA-like"/>
    <property type="match status" value="1"/>
</dbReference>
<dbReference type="Gene3D" id="3.40.228.10">
    <property type="entry name" value="Dimethylsulfoxide Reductase, domain 2"/>
    <property type="match status" value="1"/>
</dbReference>
<dbReference type="InterPro" id="IPR041957">
    <property type="entry name" value="CT_Nitrate-R-NapA-like"/>
</dbReference>
<comment type="similarity">
    <text evidence="4">Belongs to the prokaryotic molybdopterin-containing oxidoreductase family. NasA/NapA/NarB subfamily.</text>
</comment>
<evidence type="ECO:0000256" key="11">
    <source>
        <dbReference type="ARBA" id="ARBA00023004"/>
    </source>
</evidence>
<comment type="caution">
    <text evidence="15">The sequence shown here is derived from an EMBL/GenBank/DDBJ whole genome shotgun (WGS) entry which is preliminary data.</text>
</comment>
<dbReference type="InterPro" id="IPR007419">
    <property type="entry name" value="BFD-like_2Fe2S-bd_dom"/>
</dbReference>
<evidence type="ECO:0000313" key="15">
    <source>
        <dbReference type="EMBL" id="MDT0689895.1"/>
    </source>
</evidence>
<keyword evidence="9" id="KW-0274">FAD</keyword>
<dbReference type="PANTHER" id="PTHR43105">
    <property type="entry name" value="RESPIRATORY NITRATE REDUCTASE"/>
    <property type="match status" value="1"/>
</dbReference>
<dbReference type="InterPro" id="IPR023753">
    <property type="entry name" value="FAD/NAD-binding_dom"/>
</dbReference>
<keyword evidence="11" id="KW-0408">Iron</keyword>
<evidence type="ECO:0000256" key="8">
    <source>
        <dbReference type="ARBA" id="ARBA00022723"/>
    </source>
</evidence>
<dbReference type="PRINTS" id="PR00411">
    <property type="entry name" value="PNDRDTASEI"/>
</dbReference>
<evidence type="ECO:0000256" key="12">
    <source>
        <dbReference type="ARBA" id="ARBA00023014"/>
    </source>
</evidence>
<keyword evidence="10" id="KW-0560">Oxidoreductase</keyword>
<dbReference type="Gene3D" id="1.10.10.1100">
    <property type="entry name" value="BFD-like [2Fe-2S]-binding domain"/>
    <property type="match status" value="1"/>
</dbReference>
<dbReference type="PROSITE" id="PS51669">
    <property type="entry name" value="4FE4S_MOW_BIS_MGD"/>
    <property type="match status" value="1"/>
</dbReference>
<accession>A0ABU3E1T0</accession>
<keyword evidence="7" id="KW-0285">Flavoprotein</keyword>
<proteinExistence type="inferred from homology"/>
<evidence type="ECO:0000256" key="3">
    <source>
        <dbReference type="ARBA" id="ARBA00001974"/>
    </source>
</evidence>
<dbReference type="Pfam" id="PF01568">
    <property type="entry name" value="Molydop_binding"/>
    <property type="match status" value="1"/>
</dbReference>
<organism evidence="15 16">
    <name type="scientific">Autumnicola patrickiae</name>
    <dbReference type="NCBI Taxonomy" id="3075591"/>
    <lineage>
        <taxon>Bacteria</taxon>
        <taxon>Pseudomonadati</taxon>
        <taxon>Bacteroidota</taxon>
        <taxon>Flavobacteriia</taxon>
        <taxon>Flavobacteriales</taxon>
        <taxon>Flavobacteriaceae</taxon>
        <taxon>Autumnicola</taxon>
    </lineage>
</organism>